<evidence type="ECO:0000256" key="11">
    <source>
        <dbReference type="ARBA" id="ARBA00023136"/>
    </source>
</evidence>
<feature type="transmembrane region" description="Helical" evidence="14">
    <location>
        <begin position="204"/>
        <end position="223"/>
    </location>
</feature>
<dbReference type="PRINTS" id="PR01036">
    <property type="entry name" value="TCRTETB"/>
</dbReference>
<dbReference type="PROSITE" id="PS50850">
    <property type="entry name" value="MFS"/>
    <property type="match status" value="1"/>
</dbReference>
<comment type="subcellular location">
    <subcellularLocation>
        <location evidence="2">Cell membrane</location>
        <topology evidence="2">Multi-pass membrane protein</topology>
    </subcellularLocation>
</comment>
<evidence type="ECO:0000256" key="8">
    <source>
        <dbReference type="ARBA" id="ARBA00022781"/>
    </source>
</evidence>
<feature type="transmembrane region" description="Helical" evidence="14">
    <location>
        <begin position="87"/>
        <end position="105"/>
    </location>
</feature>
<evidence type="ECO:0000256" key="4">
    <source>
        <dbReference type="ARBA" id="ARBA00022448"/>
    </source>
</evidence>
<feature type="transmembrane region" description="Helical" evidence="14">
    <location>
        <begin position="229"/>
        <end position="247"/>
    </location>
</feature>
<dbReference type="InterPro" id="IPR011701">
    <property type="entry name" value="MFS"/>
</dbReference>
<feature type="transmembrane region" description="Helical" evidence="14">
    <location>
        <begin position="301"/>
        <end position="319"/>
    </location>
</feature>
<feature type="transmembrane region" description="Helical" evidence="14">
    <location>
        <begin position="57"/>
        <end position="75"/>
    </location>
</feature>
<evidence type="ECO:0000313" key="17">
    <source>
        <dbReference type="Proteomes" id="UP001565283"/>
    </source>
</evidence>
<name>A0ABV4D7N0_9LACT</name>
<dbReference type="Pfam" id="PF07690">
    <property type="entry name" value="MFS_1"/>
    <property type="match status" value="1"/>
</dbReference>
<keyword evidence="4" id="KW-0813">Transport</keyword>
<evidence type="ECO:0000256" key="12">
    <source>
        <dbReference type="ARBA" id="ARBA00023251"/>
    </source>
</evidence>
<evidence type="ECO:0000256" key="7">
    <source>
        <dbReference type="ARBA" id="ARBA00022692"/>
    </source>
</evidence>
<evidence type="ECO:0000256" key="6">
    <source>
        <dbReference type="ARBA" id="ARBA00022475"/>
    </source>
</evidence>
<feature type="domain" description="Major facilitator superfamily (MFS) profile" evidence="15">
    <location>
        <begin position="16"/>
        <end position="455"/>
    </location>
</feature>
<dbReference type="Gene3D" id="1.20.1250.20">
    <property type="entry name" value="MFS general substrate transporter like domains"/>
    <property type="match status" value="1"/>
</dbReference>
<keyword evidence="17" id="KW-1185">Reference proteome</keyword>
<feature type="transmembrane region" description="Helical" evidence="14">
    <location>
        <begin position="355"/>
        <end position="373"/>
    </location>
</feature>
<dbReference type="Gene3D" id="1.20.1720.10">
    <property type="entry name" value="Multidrug resistance protein D"/>
    <property type="match status" value="1"/>
</dbReference>
<dbReference type="Proteomes" id="UP001565283">
    <property type="component" value="Unassembled WGS sequence"/>
</dbReference>
<accession>A0ABV4D7N0</accession>
<dbReference type="RefSeq" id="WP_369948447.1">
    <property type="nucleotide sequence ID" value="NZ_JBCLSH010000021.1"/>
</dbReference>
<feature type="transmembrane region" description="Helical" evidence="14">
    <location>
        <begin position="117"/>
        <end position="139"/>
    </location>
</feature>
<keyword evidence="6" id="KW-1003">Cell membrane</keyword>
<comment type="function">
    <text evidence="1">Resistance to tetracycline by an active tetracycline efflux. This is an energy-dependent process that decreases the accumulation of the antibiotic in whole cells. This protein functions as a metal-tetracycline/H(+) antiporter.</text>
</comment>
<evidence type="ECO:0000256" key="13">
    <source>
        <dbReference type="ARBA" id="ARBA00040630"/>
    </source>
</evidence>
<keyword evidence="11 14" id="KW-0472">Membrane</keyword>
<comment type="caution">
    <text evidence="16">The sequence shown here is derived from an EMBL/GenBank/DDBJ whole genome shotgun (WGS) entry which is preliminary data.</text>
</comment>
<evidence type="ECO:0000256" key="3">
    <source>
        <dbReference type="ARBA" id="ARBA00007520"/>
    </source>
</evidence>
<keyword evidence="5" id="KW-0050">Antiport</keyword>
<evidence type="ECO:0000259" key="15">
    <source>
        <dbReference type="PROSITE" id="PS50850"/>
    </source>
</evidence>
<keyword evidence="7 14" id="KW-0812">Transmembrane</keyword>
<feature type="transmembrane region" description="Helical" evidence="14">
    <location>
        <begin position="263"/>
        <end position="281"/>
    </location>
</feature>
<evidence type="ECO:0000256" key="5">
    <source>
        <dbReference type="ARBA" id="ARBA00022449"/>
    </source>
</evidence>
<evidence type="ECO:0000256" key="9">
    <source>
        <dbReference type="ARBA" id="ARBA00022989"/>
    </source>
</evidence>
<dbReference type="InterPro" id="IPR020846">
    <property type="entry name" value="MFS_dom"/>
</dbReference>
<feature type="transmembrane region" description="Helical" evidence="14">
    <location>
        <begin position="434"/>
        <end position="452"/>
    </location>
</feature>
<reference evidence="16 17" key="1">
    <citation type="submission" date="2024-03" db="EMBL/GenBank/DDBJ databases">
        <title>Mouse gut bacterial collection (mGBC) of GemPharmatech.</title>
        <authorList>
            <person name="He Y."/>
            <person name="Dong L."/>
            <person name="Wu D."/>
            <person name="Gao X."/>
            <person name="Lin Z."/>
        </authorList>
    </citation>
    <scope>NUCLEOTIDE SEQUENCE [LARGE SCALE GENOMIC DNA]</scope>
    <source>
        <strain evidence="16 17">61-15</strain>
    </source>
</reference>
<organism evidence="16 17">
    <name type="scientific">Lactococcus ileimucosae</name>
    <dbReference type="NCBI Taxonomy" id="2941329"/>
    <lineage>
        <taxon>Bacteria</taxon>
        <taxon>Bacillati</taxon>
        <taxon>Bacillota</taxon>
        <taxon>Bacilli</taxon>
        <taxon>Lactobacillales</taxon>
        <taxon>Streptococcaceae</taxon>
        <taxon>Lactococcus</taxon>
    </lineage>
</organism>
<evidence type="ECO:0000256" key="10">
    <source>
        <dbReference type="ARBA" id="ARBA00023065"/>
    </source>
</evidence>
<keyword evidence="12" id="KW-0046">Antibiotic resistance</keyword>
<evidence type="ECO:0000256" key="1">
    <source>
        <dbReference type="ARBA" id="ARBA00003279"/>
    </source>
</evidence>
<dbReference type="InterPro" id="IPR036259">
    <property type="entry name" value="MFS_trans_sf"/>
</dbReference>
<dbReference type="EMBL" id="JBCLSH010000021">
    <property type="protein sequence ID" value="MEY8443915.1"/>
    <property type="molecule type" value="Genomic_DNA"/>
</dbReference>
<dbReference type="PANTHER" id="PTHR23501:SF188">
    <property type="entry name" value="TETRACYCLINE RESISTANCE PROTEIN"/>
    <property type="match status" value="1"/>
</dbReference>
<feature type="transmembrane region" description="Helical" evidence="14">
    <location>
        <begin position="146"/>
        <end position="168"/>
    </location>
</feature>
<feature type="transmembrane region" description="Helical" evidence="14">
    <location>
        <begin position="331"/>
        <end position="349"/>
    </location>
</feature>
<evidence type="ECO:0000256" key="2">
    <source>
        <dbReference type="ARBA" id="ARBA00004651"/>
    </source>
</evidence>
<proteinExistence type="inferred from homology"/>
<gene>
    <name evidence="16" type="ORF">AALA52_06625</name>
</gene>
<feature type="transmembrane region" description="Helical" evidence="14">
    <location>
        <begin position="21"/>
        <end position="42"/>
    </location>
</feature>
<dbReference type="SUPFAM" id="SSF103473">
    <property type="entry name" value="MFS general substrate transporter"/>
    <property type="match status" value="1"/>
</dbReference>
<comment type="similarity">
    <text evidence="3">Belongs to the major facilitator superfamily. TCR/Tet family.</text>
</comment>
<keyword evidence="8" id="KW-0375">Hydrogen ion transport</keyword>
<evidence type="ECO:0000256" key="14">
    <source>
        <dbReference type="SAM" id="Phobius"/>
    </source>
</evidence>
<protein>
    <recommendedName>
        <fullName evidence="13">Tetracycline resistance protein</fullName>
    </recommendedName>
</protein>
<feature type="transmembrane region" description="Helical" evidence="14">
    <location>
        <begin position="394"/>
        <end position="414"/>
    </location>
</feature>
<dbReference type="PANTHER" id="PTHR23501">
    <property type="entry name" value="MAJOR FACILITATOR SUPERFAMILY"/>
    <property type="match status" value="1"/>
</dbReference>
<keyword evidence="9 14" id="KW-1133">Transmembrane helix</keyword>
<sequence length="464" mass="50740">MEAQFSTSKQTSAREVQIGKAVPVILLLMIFSLVIDNSFKIISPKLVGYFHVSASTVAWQVTLAGLVIGMGAVVYASLSDSISIRSLLIFGIFLISIGSFLGYVVHHNYWLVVFSRVIQAAGLGATETLYLIFVARYVTPAKQKKYYGFSTASFQIATVIGTLTGGFITTHLAWQNLFLVPLLSLFFIPFLLKYLPEESGEKKYIDALGIILVATVAVTAMIYLTNFSWLVLMGFIFSTAVFLLYISQKKNAFITIDFFKNKLFVLTLLAALLIYSTQAVFTLNTFSFLLTTVYHMQLDGVSLMFIPACLAAALVGSLSGKIASKLDSFQAVLVSMLAIVLSILLAAFLMGASVFIFAGLLILSSCAFAMLYAPLMHTGLERMPKANKGTAIGFYNLCINIAMSVGFTYSSRFIDGVNLSLFPSTVKGHYSEVLLMISFVVLSALALFIFLIRGQIPNKKSFSD</sequence>
<keyword evidence="10" id="KW-0406">Ion transport</keyword>
<feature type="transmembrane region" description="Helical" evidence="14">
    <location>
        <begin position="174"/>
        <end position="192"/>
    </location>
</feature>
<evidence type="ECO:0000313" key="16">
    <source>
        <dbReference type="EMBL" id="MEY8443915.1"/>
    </source>
</evidence>